<evidence type="ECO:0000256" key="6">
    <source>
        <dbReference type="ARBA" id="ARBA00022729"/>
    </source>
</evidence>
<dbReference type="NCBIfam" id="TIGR00548">
    <property type="entry name" value="lolB"/>
    <property type="match status" value="1"/>
</dbReference>
<evidence type="ECO:0000256" key="3">
    <source>
        <dbReference type="ARBA" id="ARBA00011245"/>
    </source>
</evidence>
<evidence type="ECO:0000256" key="5">
    <source>
        <dbReference type="ARBA" id="ARBA00022448"/>
    </source>
</evidence>
<comment type="subunit">
    <text evidence="3">Monomer.</text>
</comment>
<dbReference type="InterPro" id="IPR029046">
    <property type="entry name" value="LolA/LolB/LppX"/>
</dbReference>
<evidence type="ECO:0000256" key="7">
    <source>
        <dbReference type="ARBA" id="ARBA00022927"/>
    </source>
</evidence>
<evidence type="ECO:0000256" key="4">
    <source>
        <dbReference type="ARBA" id="ARBA00016202"/>
    </source>
</evidence>
<keyword evidence="7" id="KW-0653">Protein transport</keyword>
<dbReference type="EMBL" id="JAPFRD010000010">
    <property type="protein sequence ID" value="MCW8108827.1"/>
    <property type="molecule type" value="Genomic_DNA"/>
</dbReference>
<evidence type="ECO:0000256" key="11">
    <source>
        <dbReference type="ARBA" id="ARBA00023237"/>
    </source>
</evidence>
<dbReference type="Gene3D" id="2.50.20.10">
    <property type="entry name" value="Lipoprotein localisation LolA/LolB/LppX"/>
    <property type="match status" value="1"/>
</dbReference>
<organism evidence="13 14">
    <name type="scientific">Alteromonas aquimaris</name>
    <dbReference type="NCBI Taxonomy" id="2998417"/>
    <lineage>
        <taxon>Bacteria</taxon>
        <taxon>Pseudomonadati</taxon>
        <taxon>Pseudomonadota</taxon>
        <taxon>Gammaproteobacteria</taxon>
        <taxon>Alteromonadales</taxon>
        <taxon>Alteromonadaceae</taxon>
        <taxon>Alteromonas/Salinimonas group</taxon>
        <taxon>Alteromonas</taxon>
    </lineage>
</organism>
<keyword evidence="9" id="KW-0564">Palmitate</keyword>
<dbReference type="CDD" id="cd16326">
    <property type="entry name" value="LolB"/>
    <property type="match status" value="1"/>
</dbReference>
<keyword evidence="6" id="KW-0732">Signal</keyword>
<keyword evidence="10" id="KW-0143">Chaperone</keyword>
<keyword evidence="14" id="KW-1185">Reference proteome</keyword>
<keyword evidence="8" id="KW-0472">Membrane</keyword>
<keyword evidence="11" id="KW-0998">Cell outer membrane</keyword>
<evidence type="ECO:0000256" key="12">
    <source>
        <dbReference type="ARBA" id="ARBA00023288"/>
    </source>
</evidence>
<comment type="caution">
    <text evidence="13">The sequence shown here is derived from an EMBL/GenBank/DDBJ whole genome shotgun (WGS) entry which is preliminary data.</text>
</comment>
<dbReference type="SUPFAM" id="SSF89392">
    <property type="entry name" value="Prokaryotic lipoproteins and lipoprotein localization factors"/>
    <property type="match status" value="1"/>
</dbReference>
<dbReference type="Pfam" id="PF03550">
    <property type="entry name" value="LolB"/>
    <property type="match status" value="1"/>
</dbReference>
<evidence type="ECO:0000256" key="2">
    <source>
        <dbReference type="ARBA" id="ARBA00009696"/>
    </source>
</evidence>
<evidence type="ECO:0000256" key="9">
    <source>
        <dbReference type="ARBA" id="ARBA00023139"/>
    </source>
</evidence>
<protein>
    <recommendedName>
        <fullName evidence="4">Outer-membrane lipoprotein LolB</fullName>
    </recommendedName>
</protein>
<dbReference type="PROSITE" id="PS51257">
    <property type="entry name" value="PROKAR_LIPOPROTEIN"/>
    <property type="match status" value="1"/>
</dbReference>
<evidence type="ECO:0000256" key="10">
    <source>
        <dbReference type="ARBA" id="ARBA00023186"/>
    </source>
</evidence>
<reference evidence="13" key="1">
    <citation type="submission" date="2022-11" db="EMBL/GenBank/DDBJ databases">
        <title>Alteromonas sp. nov., isolated from sea water of the Qingdao.</title>
        <authorList>
            <person name="Wang Q."/>
        </authorList>
    </citation>
    <scope>NUCLEOTIDE SEQUENCE</scope>
    <source>
        <strain evidence="13">ASW11-7</strain>
    </source>
</reference>
<evidence type="ECO:0000256" key="1">
    <source>
        <dbReference type="ARBA" id="ARBA00004459"/>
    </source>
</evidence>
<comment type="similarity">
    <text evidence="2">Belongs to the LolB family.</text>
</comment>
<name>A0ABT3P7U3_9ALTE</name>
<dbReference type="RefSeq" id="WP_265617562.1">
    <property type="nucleotide sequence ID" value="NZ_JAPFRD010000010.1"/>
</dbReference>
<evidence type="ECO:0000313" key="13">
    <source>
        <dbReference type="EMBL" id="MCW8108827.1"/>
    </source>
</evidence>
<keyword evidence="12 13" id="KW-0449">Lipoprotein</keyword>
<accession>A0ABT3P7U3</accession>
<proteinExistence type="inferred from homology"/>
<sequence>MQFYLRYILVFSLLTLYGCSSLPEGPKEAVNLPKQVAALEKVTAWQLKGKMAIRNHQEAVSANVRWDVQRNNFHFTLTNFLGITLVDMVAQPGLATLTANDTEYTHHNASELIAQVTGWDIPLADLLAWVKGLPKHKDYYTLSEHGLLRSLAPACNRCHDWQIVYDNYAKIGEVWLPHSLVMTRADDPKQFIKIRISEWIIY</sequence>
<gene>
    <name evidence="13" type="primary">lolB</name>
    <name evidence="13" type="ORF">OPS25_10010</name>
</gene>
<evidence type="ECO:0000313" key="14">
    <source>
        <dbReference type="Proteomes" id="UP001142810"/>
    </source>
</evidence>
<dbReference type="Proteomes" id="UP001142810">
    <property type="component" value="Unassembled WGS sequence"/>
</dbReference>
<keyword evidence="5" id="KW-0813">Transport</keyword>
<evidence type="ECO:0000256" key="8">
    <source>
        <dbReference type="ARBA" id="ARBA00023136"/>
    </source>
</evidence>
<comment type="subcellular location">
    <subcellularLocation>
        <location evidence="1">Cell outer membrane</location>
        <topology evidence="1">Lipid-anchor</topology>
    </subcellularLocation>
</comment>
<dbReference type="InterPro" id="IPR004565">
    <property type="entry name" value="OM_lipoprot_LolB"/>
</dbReference>